<protein>
    <submittedName>
        <fullName evidence="3">Uncharacterized protein</fullName>
    </submittedName>
</protein>
<accession>A0AAD7EVF2</accession>
<sequence length="454" mass="49315">MSGQDAASTALTWVPIACTKLVALLQTTCTKILPLLQTTLRLAPTTTKYTAILLLLLNAGSFPLVWHARVFSSFLEQRLALLWHHITHFYLPKEKKRLALMAWYEAHLPIGVHPFRAEWAYTRRVGFDETDFNLHMSNSSYAKALDSARFQLALATFPSIFRTGGWVALAATHFHFVREIPMLSTYEVRTSIGAWDGKWIWYVSRFVKAPSKKSKAKSGTKSSTSQYSKSPENGRASGAATTSSDAAEAVRAREALLPSLKTPATPLGAATPLTGNSDSANGIKGSHPTPELDAVSCALLKRAAQTTEEDGAVLYTIAVSQLCYKQGRISVPPALVLATNGFYAAPSSSSVMLSPVVGQSKVTYTMAGGRDVDLPHWPAVRAATASMRELAKLYAGGWREVPVGARWWENAFAACEGERRERLVPFVGSEAENKGVVDERRSGLSGGLEGVRGL</sequence>
<proteinExistence type="inferred from homology"/>
<keyword evidence="4" id="KW-1185">Reference proteome</keyword>
<dbReference type="InterPro" id="IPR051490">
    <property type="entry name" value="THEM6_lcsJ_thioesterase"/>
</dbReference>
<evidence type="ECO:0000313" key="3">
    <source>
        <dbReference type="EMBL" id="KAJ7351352.1"/>
    </source>
</evidence>
<evidence type="ECO:0000313" key="4">
    <source>
        <dbReference type="Proteomes" id="UP001218218"/>
    </source>
</evidence>
<dbReference type="EMBL" id="JARIHO010000013">
    <property type="protein sequence ID" value="KAJ7351352.1"/>
    <property type="molecule type" value="Genomic_DNA"/>
</dbReference>
<feature type="region of interest" description="Disordered" evidence="2">
    <location>
        <begin position="262"/>
        <end position="288"/>
    </location>
</feature>
<dbReference type="SUPFAM" id="SSF54637">
    <property type="entry name" value="Thioesterase/thiol ester dehydrase-isomerase"/>
    <property type="match status" value="1"/>
</dbReference>
<dbReference type="Pfam" id="PF13279">
    <property type="entry name" value="4HBT_2"/>
    <property type="match status" value="1"/>
</dbReference>
<comment type="caution">
    <text evidence="3">The sequence shown here is derived from an EMBL/GenBank/DDBJ whole genome shotgun (WGS) entry which is preliminary data.</text>
</comment>
<dbReference type="PANTHER" id="PTHR12475">
    <property type="match status" value="1"/>
</dbReference>
<dbReference type="InterPro" id="IPR029069">
    <property type="entry name" value="HotDog_dom_sf"/>
</dbReference>
<feature type="compositionally biased region" description="Low complexity" evidence="2">
    <location>
        <begin position="236"/>
        <end position="245"/>
    </location>
</feature>
<evidence type="ECO:0000256" key="1">
    <source>
        <dbReference type="ARBA" id="ARBA00038476"/>
    </source>
</evidence>
<dbReference type="PANTHER" id="PTHR12475:SF4">
    <property type="entry name" value="PROTEIN THEM6"/>
    <property type="match status" value="1"/>
</dbReference>
<name>A0AAD7EVF2_9AGAR</name>
<evidence type="ECO:0000256" key="2">
    <source>
        <dbReference type="SAM" id="MobiDB-lite"/>
    </source>
</evidence>
<dbReference type="CDD" id="cd00586">
    <property type="entry name" value="4HBT"/>
    <property type="match status" value="1"/>
</dbReference>
<gene>
    <name evidence="3" type="ORF">DFH08DRAFT_694491</name>
</gene>
<comment type="similarity">
    <text evidence="1">Belongs to the lcsJ thioesterase family.</text>
</comment>
<reference evidence="3" key="1">
    <citation type="submission" date="2023-03" db="EMBL/GenBank/DDBJ databases">
        <title>Massive genome expansion in bonnet fungi (Mycena s.s.) driven by repeated elements and novel gene families across ecological guilds.</title>
        <authorList>
            <consortium name="Lawrence Berkeley National Laboratory"/>
            <person name="Harder C.B."/>
            <person name="Miyauchi S."/>
            <person name="Viragh M."/>
            <person name="Kuo A."/>
            <person name="Thoen E."/>
            <person name="Andreopoulos B."/>
            <person name="Lu D."/>
            <person name="Skrede I."/>
            <person name="Drula E."/>
            <person name="Henrissat B."/>
            <person name="Morin E."/>
            <person name="Kohler A."/>
            <person name="Barry K."/>
            <person name="LaButti K."/>
            <person name="Morin E."/>
            <person name="Salamov A."/>
            <person name="Lipzen A."/>
            <person name="Mereny Z."/>
            <person name="Hegedus B."/>
            <person name="Baldrian P."/>
            <person name="Stursova M."/>
            <person name="Weitz H."/>
            <person name="Taylor A."/>
            <person name="Grigoriev I.V."/>
            <person name="Nagy L.G."/>
            <person name="Martin F."/>
            <person name="Kauserud H."/>
        </authorList>
    </citation>
    <scope>NUCLEOTIDE SEQUENCE</scope>
    <source>
        <strain evidence="3">CBHHK002</strain>
    </source>
</reference>
<dbReference type="Gene3D" id="3.10.129.10">
    <property type="entry name" value="Hotdog Thioesterase"/>
    <property type="match status" value="1"/>
</dbReference>
<dbReference type="Proteomes" id="UP001218218">
    <property type="component" value="Unassembled WGS sequence"/>
</dbReference>
<organism evidence="3 4">
    <name type="scientific">Mycena albidolilacea</name>
    <dbReference type="NCBI Taxonomy" id="1033008"/>
    <lineage>
        <taxon>Eukaryota</taxon>
        <taxon>Fungi</taxon>
        <taxon>Dikarya</taxon>
        <taxon>Basidiomycota</taxon>
        <taxon>Agaricomycotina</taxon>
        <taxon>Agaricomycetes</taxon>
        <taxon>Agaricomycetidae</taxon>
        <taxon>Agaricales</taxon>
        <taxon>Marasmiineae</taxon>
        <taxon>Mycenaceae</taxon>
        <taxon>Mycena</taxon>
    </lineage>
</organism>
<dbReference type="AlphaFoldDB" id="A0AAD7EVF2"/>
<feature type="region of interest" description="Disordered" evidence="2">
    <location>
        <begin position="213"/>
        <end position="245"/>
    </location>
</feature>